<dbReference type="Pfam" id="PF00216">
    <property type="entry name" value="Bac_DNA_binding"/>
    <property type="match status" value="1"/>
</dbReference>
<dbReference type="PANTHER" id="PTHR33175">
    <property type="entry name" value="DNA-BINDING PROTEIN HU"/>
    <property type="match status" value="1"/>
</dbReference>
<dbReference type="EMBL" id="JBHSEG010000008">
    <property type="protein sequence ID" value="MFC4455259.1"/>
    <property type="molecule type" value="Genomic_DNA"/>
</dbReference>
<accession>A0ABV8YAG9</accession>
<comment type="caution">
    <text evidence="5">The sequence shown here is derived from an EMBL/GenBank/DDBJ whole genome shotgun (WGS) entry which is preliminary data.</text>
</comment>
<name>A0ABV8YAG9_9DEIO</name>
<evidence type="ECO:0000256" key="1">
    <source>
        <dbReference type="ARBA" id="ARBA00023067"/>
    </source>
</evidence>
<proteinExistence type="inferred from homology"/>
<evidence type="ECO:0000256" key="4">
    <source>
        <dbReference type="SAM" id="MobiDB-lite"/>
    </source>
</evidence>
<dbReference type="SUPFAM" id="SSF47729">
    <property type="entry name" value="IHF-like DNA-binding proteins"/>
    <property type="match status" value="1"/>
</dbReference>
<feature type="region of interest" description="Disordered" evidence="4">
    <location>
        <begin position="1"/>
        <end position="37"/>
    </location>
</feature>
<gene>
    <name evidence="5" type="ORF">ACFO0P_15890</name>
</gene>
<comment type="similarity">
    <text evidence="3">Belongs to the bacterial histone-like protein family.</text>
</comment>
<evidence type="ECO:0000256" key="2">
    <source>
        <dbReference type="ARBA" id="ARBA00023125"/>
    </source>
</evidence>
<sequence>MTKARRKAKNAASSPAMKRVQPEQASQSAAETAEKVGKTGIVDRMVEGGAVTRSQAASVLDAAVEVIVNALRTGKTVGLPGLGTLSVKATAARIGVRPGTSDRIEIPAGKKVSIKVAADLKKNL</sequence>
<dbReference type="Proteomes" id="UP001595939">
    <property type="component" value="Unassembled WGS sequence"/>
</dbReference>
<keyword evidence="6" id="KW-1185">Reference proteome</keyword>
<organism evidence="5 6">
    <name type="scientific">Deinococcus sonorensis</name>
    <dbReference type="NCBI Taxonomy" id="309891"/>
    <lineage>
        <taxon>Bacteria</taxon>
        <taxon>Thermotogati</taxon>
        <taxon>Deinococcota</taxon>
        <taxon>Deinococci</taxon>
        <taxon>Deinococcales</taxon>
        <taxon>Deinococcaceae</taxon>
        <taxon>Deinococcus</taxon>
    </lineage>
</organism>
<evidence type="ECO:0000313" key="5">
    <source>
        <dbReference type="EMBL" id="MFC4455259.1"/>
    </source>
</evidence>
<reference evidence="6" key="1">
    <citation type="journal article" date="2019" name="Int. J. Syst. Evol. Microbiol.">
        <title>The Global Catalogue of Microorganisms (GCM) 10K type strain sequencing project: providing services to taxonomists for standard genome sequencing and annotation.</title>
        <authorList>
            <consortium name="The Broad Institute Genomics Platform"/>
            <consortium name="The Broad Institute Genome Sequencing Center for Infectious Disease"/>
            <person name="Wu L."/>
            <person name="Ma J."/>
        </authorList>
    </citation>
    <scope>NUCLEOTIDE SEQUENCE [LARGE SCALE GENOMIC DNA]</scope>
    <source>
        <strain evidence="6">CCUG 39970</strain>
    </source>
</reference>
<dbReference type="Gene3D" id="4.10.520.10">
    <property type="entry name" value="IHF-like DNA-binding proteins"/>
    <property type="match status" value="1"/>
</dbReference>
<keyword evidence="1" id="KW-0226">DNA condensation</keyword>
<dbReference type="InterPro" id="IPR000119">
    <property type="entry name" value="Hist_DNA-bd"/>
</dbReference>
<dbReference type="GO" id="GO:0003677">
    <property type="term" value="F:DNA binding"/>
    <property type="evidence" value="ECO:0007669"/>
    <property type="project" value="UniProtKB-KW"/>
</dbReference>
<dbReference type="SMART" id="SM00411">
    <property type="entry name" value="BHL"/>
    <property type="match status" value="1"/>
</dbReference>
<keyword evidence="2 5" id="KW-0238">DNA-binding</keyword>
<protein>
    <submittedName>
        <fullName evidence="5">HU family DNA-binding protein</fullName>
    </submittedName>
</protein>
<dbReference type="InterPro" id="IPR010992">
    <property type="entry name" value="IHF-like_DNA-bd_dom_sf"/>
</dbReference>
<evidence type="ECO:0000313" key="6">
    <source>
        <dbReference type="Proteomes" id="UP001595939"/>
    </source>
</evidence>
<evidence type="ECO:0000256" key="3">
    <source>
        <dbReference type="RuleBase" id="RU003939"/>
    </source>
</evidence>
<dbReference type="PANTHER" id="PTHR33175:SF3">
    <property type="entry name" value="DNA-BINDING PROTEIN HU-BETA"/>
    <property type="match status" value="1"/>
</dbReference>